<keyword evidence="5 7" id="KW-0472">Membrane</keyword>
<feature type="transmembrane region" description="Helical" evidence="7">
    <location>
        <begin position="42"/>
        <end position="71"/>
    </location>
</feature>
<evidence type="ECO:0000256" key="6">
    <source>
        <dbReference type="SAM" id="MobiDB-lite"/>
    </source>
</evidence>
<evidence type="ECO:0000256" key="5">
    <source>
        <dbReference type="ARBA" id="ARBA00023136"/>
    </source>
</evidence>
<evidence type="ECO:0000256" key="3">
    <source>
        <dbReference type="ARBA" id="ARBA00022692"/>
    </source>
</evidence>
<feature type="transmembrane region" description="Helical" evidence="7">
    <location>
        <begin position="196"/>
        <end position="216"/>
    </location>
</feature>
<dbReference type="AlphaFoldDB" id="D8K7B8"/>
<feature type="transmembrane region" description="Helical" evidence="7">
    <location>
        <begin position="263"/>
        <end position="284"/>
    </location>
</feature>
<dbReference type="PANTHER" id="PTHR30213:SF0">
    <property type="entry name" value="UPF0761 MEMBRANE PROTEIN YIHY"/>
    <property type="match status" value="1"/>
</dbReference>
<evidence type="ECO:0000256" key="2">
    <source>
        <dbReference type="ARBA" id="ARBA00022475"/>
    </source>
</evidence>
<dbReference type="GO" id="GO:0005886">
    <property type="term" value="C:plasma membrane"/>
    <property type="evidence" value="ECO:0007669"/>
    <property type="project" value="UniProtKB-SubCell"/>
</dbReference>
<reference evidence="8 9" key="1">
    <citation type="submission" date="2010-06" db="EMBL/GenBank/DDBJ databases">
        <title>Complete sequence of chromosome of Nitrosococcus watsoni C-113.</title>
        <authorList>
            <consortium name="US DOE Joint Genome Institute"/>
            <person name="Lucas S."/>
            <person name="Copeland A."/>
            <person name="Lapidus A."/>
            <person name="Cheng J.-F."/>
            <person name="Bruce D."/>
            <person name="Goodwin L."/>
            <person name="Pitluck S."/>
            <person name="Malfatti S.A."/>
            <person name="Chain P.S.G."/>
            <person name="Land M."/>
            <person name="Hauser L."/>
            <person name="Kyrpides N."/>
            <person name="Ivanova N."/>
            <person name="Cambell M.A."/>
            <person name="Heidelberg J.F."/>
            <person name="Klotz M.G."/>
            <person name="Woyke T."/>
        </authorList>
    </citation>
    <scope>NUCLEOTIDE SEQUENCE [LARGE SCALE GENOMIC DNA]</scope>
    <source>
        <strain evidence="8 9">C-113</strain>
    </source>
</reference>
<evidence type="ECO:0000313" key="8">
    <source>
        <dbReference type="EMBL" id="ADJ28795.1"/>
    </source>
</evidence>
<name>D8K7B8_NITWC</name>
<keyword evidence="2" id="KW-1003">Cell membrane</keyword>
<dbReference type="KEGG" id="nwa:Nwat_1955"/>
<gene>
    <name evidence="8" type="ordered locus">Nwat_1955</name>
</gene>
<feature type="transmembrane region" description="Helical" evidence="7">
    <location>
        <begin position="154"/>
        <end position="184"/>
    </location>
</feature>
<comment type="subcellular location">
    <subcellularLocation>
        <location evidence="1">Cell membrane</location>
        <topology evidence="1">Multi-pass membrane protein</topology>
    </subcellularLocation>
</comment>
<dbReference type="NCBIfam" id="TIGR00765">
    <property type="entry name" value="yihY_not_rbn"/>
    <property type="match status" value="1"/>
</dbReference>
<evidence type="ECO:0000256" key="4">
    <source>
        <dbReference type="ARBA" id="ARBA00022989"/>
    </source>
</evidence>
<dbReference type="STRING" id="105559.Nwat_1955"/>
<dbReference type="PANTHER" id="PTHR30213">
    <property type="entry name" value="INNER MEMBRANE PROTEIN YHJD"/>
    <property type="match status" value="1"/>
</dbReference>
<evidence type="ECO:0000313" key="9">
    <source>
        <dbReference type="Proteomes" id="UP000000393"/>
    </source>
</evidence>
<dbReference type="eggNOG" id="COG1295">
    <property type="taxonomic scope" value="Bacteria"/>
</dbReference>
<dbReference type="PIRSF" id="PIRSF035875">
    <property type="entry name" value="RNase_BN"/>
    <property type="match status" value="1"/>
</dbReference>
<feature type="transmembrane region" description="Helical" evidence="7">
    <location>
        <begin position="228"/>
        <end position="251"/>
    </location>
</feature>
<keyword evidence="3 7" id="KW-0812">Transmembrane</keyword>
<dbReference type="RefSeq" id="WP_013220886.1">
    <property type="nucleotide sequence ID" value="NC_014315.1"/>
</dbReference>
<feature type="transmembrane region" description="Helical" evidence="7">
    <location>
        <begin position="103"/>
        <end position="124"/>
    </location>
</feature>
<dbReference type="OrthoDB" id="9808671at2"/>
<keyword evidence="4 7" id="KW-1133">Transmembrane helix</keyword>
<protein>
    <submittedName>
        <fullName evidence="8">Ribonuclease BN</fullName>
    </submittedName>
</protein>
<dbReference type="EMBL" id="CP002086">
    <property type="protein sequence ID" value="ADJ28795.1"/>
    <property type="molecule type" value="Genomic_DNA"/>
</dbReference>
<keyword evidence="9" id="KW-1185">Reference proteome</keyword>
<feature type="region of interest" description="Disordered" evidence="6">
    <location>
        <begin position="294"/>
        <end position="328"/>
    </location>
</feature>
<dbReference type="HOGENOM" id="CLU_045539_0_0_6"/>
<evidence type="ECO:0000256" key="7">
    <source>
        <dbReference type="SAM" id="Phobius"/>
    </source>
</evidence>
<dbReference type="InterPro" id="IPR017039">
    <property type="entry name" value="Virul_fac_BrkB"/>
</dbReference>
<dbReference type="Pfam" id="PF03631">
    <property type="entry name" value="Virul_fac_BrkB"/>
    <property type="match status" value="1"/>
</dbReference>
<accession>D8K7B8</accession>
<sequence>MTTSKRIVDHRGRKARHPGEIPTKGWRDIAYRIKDSLNDDNISIVAAGVAFYALLAIFPALVAMVSIYGIIADPADVQRQFDALSGILPTEAQVLLSEQLRRITSQASTALSVGVGAGVILALWSATRGTKAFMIALNIVYGEKEKRGFLKLNAIALILTLGAIVLAILALGMIVVLPILLSYLDLPEIFQVLASLLPWLLLAFTFILGLAVLYRYGPSRSEARWRWVSWGAVAATVLWIAGSALFSFYVANFAQYNKTYGSVGALIILLMWFFVTAYIILLAAEFNAEMEHQTKTDTTRGKPQPMGERGAYVADTVGKPYGDETGAP</sequence>
<organism evidence="8 9">
    <name type="scientific">Nitrosococcus watsoni (strain C-113)</name>
    <dbReference type="NCBI Taxonomy" id="105559"/>
    <lineage>
        <taxon>Bacteria</taxon>
        <taxon>Pseudomonadati</taxon>
        <taxon>Pseudomonadota</taxon>
        <taxon>Gammaproteobacteria</taxon>
        <taxon>Chromatiales</taxon>
        <taxon>Chromatiaceae</taxon>
        <taxon>Nitrosococcus</taxon>
    </lineage>
</organism>
<dbReference type="Proteomes" id="UP000000393">
    <property type="component" value="Chromosome"/>
</dbReference>
<proteinExistence type="predicted"/>
<evidence type="ECO:0000256" key="1">
    <source>
        <dbReference type="ARBA" id="ARBA00004651"/>
    </source>
</evidence>